<proteinExistence type="predicted"/>
<evidence type="ECO:0000313" key="2">
    <source>
        <dbReference type="Proteomes" id="UP001157502"/>
    </source>
</evidence>
<dbReference type="Proteomes" id="UP001157502">
    <property type="component" value="Chromosome 16"/>
</dbReference>
<dbReference type="EMBL" id="CM055743">
    <property type="protein sequence ID" value="KAJ8000112.1"/>
    <property type="molecule type" value="Genomic_DNA"/>
</dbReference>
<keyword evidence="2" id="KW-1185">Reference proteome</keyword>
<sequence>MGPYPTEGVPGRQGEPREELITEKGEPMLLMGLLTAEVIGGRDVMAAAVGVTRGERLPEGGEDTEELSGLWESGKMTSWNPDRRAAITR</sequence>
<name>A0ACC2G945_DALPE</name>
<comment type="caution">
    <text evidence="1">The sequence shown here is derived from an EMBL/GenBank/DDBJ whole genome shotgun (WGS) entry which is preliminary data.</text>
</comment>
<accession>A0ACC2G945</accession>
<reference evidence="1" key="1">
    <citation type="submission" date="2021-05" db="EMBL/GenBank/DDBJ databases">
        <authorList>
            <person name="Pan Q."/>
            <person name="Jouanno E."/>
            <person name="Zahm M."/>
            <person name="Klopp C."/>
            <person name="Cabau C."/>
            <person name="Louis A."/>
            <person name="Berthelot C."/>
            <person name="Parey E."/>
            <person name="Roest Crollius H."/>
            <person name="Montfort J."/>
            <person name="Robinson-Rechavi M."/>
            <person name="Bouchez O."/>
            <person name="Lampietro C."/>
            <person name="Lopez Roques C."/>
            <person name="Donnadieu C."/>
            <person name="Postlethwait J."/>
            <person name="Bobe J."/>
            <person name="Dillon D."/>
            <person name="Chandos A."/>
            <person name="von Hippel F."/>
            <person name="Guiguen Y."/>
        </authorList>
    </citation>
    <scope>NUCLEOTIDE SEQUENCE</scope>
    <source>
        <strain evidence="1">YG-Jan2019</strain>
    </source>
</reference>
<evidence type="ECO:0000313" key="1">
    <source>
        <dbReference type="EMBL" id="KAJ8000112.1"/>
    </source>
</evidence>
<gene>
    <name evidence="1" type="ORF">DPEC_G00201460</name>
</gene>
<organism evidence="1 2">
    <name type="scientific">Dallia pectoralis</name>
    <name type="common">Alaska blackfish</name>
    <dbReference type="NCBI Taxonomy" id="75939"/>
    <lineage>
        <taxon>Eukaryota</taxon>
        <taxon>Metazoa</taxon>
        <taxon>Chordata</taxon>
        <taxon>Craniata</taxon>
        <taxon>Vertebrata</taxon>
        <taxon>Euteleostomi</taxon>
        <taxon>Actinopterygii</taxon>
        <taxon>Neopterygii</taxon>
        <taxon>Teleostei</taxon>
        <taxon>Protacanthopterygii</taxon>
        <taxon>Esociformes</taxon>
        <taxon>Umbridae</taxon>
        <taxon>Dallia</taxon>
    </lineage>
</organism>
<protein>
    <submittedName>
        <fullName evidence="1">Uncharacterized protein</fullName>
    </submittedName>
</protein>